<protein>
    <submittedName>
        <fullName evidence="2">Uncharacterized protein</fullName>
    </submittedName>
</protein>
<feature type="transmembrane region" description="Helical" evidence="1">
    <location>
        <begin position="329"/>
        <end position="348"/>
    </location>
</feature>
<keyword evidence="1" id="KW-1133">Transmembrane helix</keyword>
<accession>A0A3B0T3A7</accession>
<feature type="transmembrane region" description="Helical" evidence="1">
    <location>
        <begin position="298"/>
        <end position="320"/>
    </location>
</feature>
<dbReference type="EMBL" id="UOEK01000508">
    <property type="protein sequence ID" value="VAW08922.1"/>
    <property type="molecule type" value="Genomic_DNA"/>
</dbReference>
<proteinExistence type="predicted"/>
<evidence type="ECO:0000313" key="2">
    <source>
        <dbReference type="EMBL" id="VAW08922.1"/>
    </source>
</evidence>
<organism evidence="2">
    <name type="scientific">hydrothermal vent metagenome</name>
    <dbReference type="NCBI Taxonomy" id="652676"/>
    <lineage>
        <taxon>unclassified sequences</taxon>
        <taxon>metagenomes</taxon>
        <taxon>ecological metagenomes</taxon>
    </lineage>
</organism>
<name>A0A3B0T3A7_9ZZZZ</name>
<reference evidence="2" key="1">
    <citation type="submission" date="2018-06" db="EMBL/GenBank/DDBJ databases">
        <authorList>
            <person name="Zhirakovskaya E."/>
        </authorList>
    </citation>
    <scope>NUCLEOTIDE SEQUENCE</scope>
</reference>
<evidence type="ECO:0000256" key="1">
    <source>
        <dbReference type="SAM" id="Phobius"/>
    </source>
</evidence>
<feature type="transmembrane region" description="Helical" evidence="1">
    <location>
        <begin position="27"/>
        <end position="45"/>
    </location>
</feature>
<keyword evidence="1" id="KW-0812">Transmembrane</keyword>
<keyword evidence="1" id="KW-0472">Membrane</keyword>
<sequence length="698" mass="73531">MNLGILTNREPVSPLVRHSFVRHVRRFLVLASVVMITALGSPAVFAQTGTTSLVVEAGYGGYVDPLEGFDLYVTVSSTELFKGRLEANVAGVSAAIEIPAGGTKALTLRIPPLGEQRRITLRLVDTSGDATSVAASETVQTLTPGDAILVATVGTVDLGRARSFPLERDIFTVGDQESGFIRLNTAVSYVVAAEGSLSDRSDEDKATLVKWIKAGGVLVASQSDVASLGDEFSGGFIDDAAIAPGRILVGDVAALALNGWDRVFIDTPSVGTVVAYAEQGFGSLDAAAASARPLSVPALPWLVSGIAMFVLLVGPVNFFVLRRTGKPELAWVTIPVASIVFFVAFLVIGQQSVEAEVYTSAVALYQTSDGVVGDGAVVVSAKAGRTVSLESSTQWDVAPSSGGFIATVPSQQQGNNAVSFEFVDSGVGSAQLTPRGLSADLGLRVVKGDGGYTVTNETGSTLWIWGVVVGGKFSGSNEPLGSGQTGTVDSRLTPLEDWSILNQIVERSGVEIWNLPNSEFRWRQIETLSPAMESLAPLRSPGSAFVFGVSNDYSVEVSVDGRDQAIEGVAVLVVEFDPGMLASGKGGALPEFVRALGAEFVEKNVSTYYIYGAEEVVVRFAVPETVSLARVLNPVGAPEIYNWSADSWDPVARGEEIRMDLYRGPDGYVLARLAGQQAEEMGGLGSQQGFRLEWETGT</sequence>
<dbReference type="AlphaFoldDB" id="A0A3B0T3A7"/>
<gene>
    <name evidence="2" type="ORF">MNBD_ACTINO02-2485</name>
</gene>